<feature type="domain" description="DUF5301" evidence="1">
    <location>
        <begin position="24"/>
        <end position="118"/>
    </location>
</feature>
<sequence>MSRRILIITMICILTVLAGCGKKAEPIDLPSNEAVTSIEVITIDGAKADITETTQIETVMTALSAAKPTRVQSVNDQPANVDAYGTISINTAGEATVVYYYDKDSKHYIEQPYRGIYELEDNLEETLRQE</sequence>
<evidence type="ECO:0000259" key="1">
    <source>
        <dbReference type="Pfam" id="PF17225"/>
    </source>
</evidence>
<dbReference type="RefSeq" id="WP_154574069.1">
    <property type="nucleotide sequence ID" value="NZ_VUMZ01000003.1"/>
</dbReference>
<protein>
    <recommendedName>
        <fullName evidence="1">DUF5301 domain-containing protein</fullName>
    </recommendedName>
</protein>
<dbReference type="Proteomes" id="UP000474676">
    <property type="component" value="Unassembled WGS sequence"/>
</dbReference>
<dbReference type="AlphaFoldDB" id="A0A6L5Y513"/>
<reference evidence="2 3" key="1">
    <citation type="submission" date="2019-08" db="EMBL/GenBank/DDBJ databases">
        <title>In-depth cultivation of the pig gut microbiome towards novel bacterial diversity and tailored functional studies.</title>
        <authorList>
            <person name="Wylensek D."/>
            <person name="Hitch T.C.A."/>
            <person name="Clavel T."/>
        </authorList>
    </citation>
    <scope>NUCLEOTIDE SEQUENCE [LARGE SCALE GENOMIC DNA]</scope>
    <source>
        <strain evidence="2 3">WCA-MUC-591-APC-3H</strain>
    </source>
</reference>
<dbReference type="PROSITE" id="PS51257">
    <property type="entry name" value="PROKAR_LIPOPROTEIN"/>
    <property type="match status" value="1"/>
</dbReference>
<dbReference type="EMBL" id="VUMZ01000003">
    <property type="protein sequence ID" value="MST51608.1"/>
    <property type="molecule type" value="Genomic_DNA"/>
</dbReference>
<evidence type="ECO:0000313" key="2">
    <source>
        <dbReference type="EMBL" id="MST51608.1"/>
    </source>
</evidence>
<dbReference type="Gene3D" id="2.60.40.4250">
    <property type="match status" value="1"/>
</dbReference>
<comment type="caution">
    <text evidence="2">The sequence shown here is derived from an EMBL/GenBank/DDBJ whole genome shotgun (WGS) entry which is preliminary data.</text>
</comment>
<dbReference type="Pfam" id="PF17225">
    <property type="entry name" value="DUF5301"/>
    <property type="match status" value="1"/>
</dbReference>
<accession>A0A6L5Y513</accession>
<proteinExistence type="predicted"/>
<gene>
    <name evidence="2" type="ORF">FYJ64_04705</name>
</gene>
<name>A0A6L5Y513_9FIRM</name>
<evidence type="ECO:0000313" key="3">
    <source>
        <dbReference type="Proteomes" id="UP000474676"/>
    </source>
</evidence>
<keyword evidence="3" id="KW-1185">Reference proteome</keyword>
<organism evidence="2 3">
    <name type="scientific">Hornefia butyriciproducens</name>
    <dbReference type="NCBI Taxonomy" id="2652293"/>
    <lineage>
        <taxon>Bacteria</taxon>
        <taxon>Bacillati</taxon>
        <taxon>Bacillota</taxon>
        <taxon>Clostridia</taxon>
        <taxon>Peptostreptococcales</taxon>
        <taxon>Anaerovoracaceae</taxon>
        <taxon>Hornefia</taxon>
    </lineage>
</organism>
<dbReference type="GeneID" id="303114619"/>
<dbReference type="InterPro" id="IPR033782">
    <property type="entry name" value="DUF5301"/>
</dbReference>